<dbReference type="GO" id="GO:0050118">
    <property type="term" value="F:N-acetyldiaminopimelate deacetylase activity"/>
    <property type="evidence" value="ECO:0007669"/>
    <property type="project" value="UniProtKB-ARBA"/>
</dbReference>
<dbReference type="SUPFAM" id="SSF53187">
    <property type="entry name" value="Zn-dependent exopeptidases"/>
    <property type="match status" value="1"/>
</dbReference>
<dbReference type="Gene3D" id="3.40.630.10">
    <property type="entry name" value="Zn peptidases"/>
    <property type="match status" value="1"/>
</dbReference>
<feature type="binding site" evidence="2">
    <location>
        <position position="103"/>
    </location>
    <ligand>
        <name>Mn(2+)</name>
        <dbReference type="ChEBI" id="CHEBI:29035"/>
        <label>2</label>
    </ligand>
</feature>
<dbReference type="Pfam" id="PF07687">
    <property type="entry name" value="M20_dimer"/>
    <property type="match status" value="1"/>
</dbReference>
<dbReference type="FunFam" id="3.30.70.360:FF:000001">
    <property type="entry name" value="N-acetyldiaminopimelate deacetylase"/>
    <property type="match status" value="1"/>
</dbReference>
<keyword evidence="2" id="KW-0479">Metal-binding</keyword>
<keyword evidence="1 4" id="KW-0378">Hydrolase</keyword>
<dbReference type="SUPFAM" id="SSF55031">
    <property type="entry name" value="Bacterial exopeptidase dimerisation domain"/>
    <property type="match status" value="1"/>
</dbReference>
<keyword evidence="5" id="KW-1185">Reference proteome</keyword>
<dbReference type="AlphaFoldDB" id="A0A1H0IG09"/>
<accession>A0A1H0IG09</accession>
<sequence length="393" mass="42959">MLEKMQQLLNDHYDEMVEIRRHLHENPELSFQEVETPKYIADYQRKLGNEVREGVGERGVVAVLEGGKPGPTVALRADFDALPIHEETELPFASKTDGVMHACGHDGHTAELLVLAKVLTSMKEELAGSVVFIHQHAEEYAPGGAQAMIADGCLDGVDVIYGTHLWSMIPHGTVEYTEGPIMAAADKFSINVKGKGGHGAQPHMTKDSILIGAQIVQTLQHIVSRNVDPMDSAVVSVGHFESVNAYNVIADKVKIIGTARSFEEDVRDLLEERIITLAQGVASGYGAEAEAIYERGYPAVINHEEQAKIVGKVAEQSAGIDHVEVTSPQMGGEDFAYYLKHVKGAFFFTGAMKPDAKVTYPHHHPKFDIEERAMLNAANVLGGLVLETFDQMK</sequence>
<dbReference type="PANTHER" id="PTHR11014:SF63">
    <property type="entry name" value="METALLOPEPTIDASE, PUTATIVE (AFU_ORTHOLOGUE AFUA_6G09600)-RELATED"/>
    <property type="match status" value="1"/>
</dbReference>
<dbReference type="Pfam" id="PF01546">
    <property type="entry name" value="Peptidase_M20"/>
    <property type="match status" value="1"/>
</dbReference>
<dbReference type="Gene3D" id="3.30.70.360">
    <property type="match status" value="1"/>
</dbReference>
<comment type="cofactor">
    <cofactor evidence="2">
        <name>Mn(2+)</name>
        <dbReference type="ChEBI" id="CHEBI:29035"/>
    </cofactor>
    <text evidence="2">The Mn(2+) ion enhances activity.</text>
</comment>
<name>A0A1H0IG09_9BACI</name>
<evidence type="ECO:0000256" key="2">
    <source>
        <dbReference type="PIRSR" id="PIRSR005962-1"/>
    </source>
</evidence>
<evidence type="ECO:0000259" key="3">
    <source>
        <dbReference type="Pfam" id="PF07687"/>
    </source>
</evidence>
<dbReference type="GO" id="GO:0046872">
    <property type="term" value="F:metal ion binding"/>
    <property type="evidence" value="ECO:0007669"/>
    <property type="project" value="UniProtKB-KW"/>
</dbReference>
<dbReference type="Proteomes" id="UP000198778">
    <property type="component" value="Unassembled WGS sequence"/>
</dbReference>
<evidence type="ECO:0000313" key="4">
    <source>
        <dbReference type="EMBL" id="SDO30354.1"/>
    </source>
</evidence>
<feature type="domain" description="Peptidase M20 dimerisation" evidence="3">
    <location>
        <begin position="188"/>
        <end position="278"/>
    </location>
</feature>
<dbReference type="InterPro" id="IPR017439">
    <property type="entry name" value="Amidohydrolase"/>
</dbReference>
<keyword evidence="2" id="KW-0464">Manganese</keyword>
<dbReference type="InterPro" id="IPR002933">
    <property type="entry name" value="Peptidase_M20"/>
</dbReference>
<dbReference type="STRING" id="745820.SAMN04488053_110129"/>
<dbReference type="EMBL" id="FNIL01000010">
    <property type="protein sequence ID" value="SDO30354.1"/>
    <property type="molecule type" value="Genomic_DNA"/>
</dbReference>
<feature type="binding site" evidence="2">
    <location>
        <position position="164"/>
    </location>
    <ligand>
        <name>Mn(2+)</name>
        <dbReference type="ChEBI" id="CHEBI:29035"/>
        <label>2</label>
    </ligand>
</feature>
<proteinExistence type="predicted"/>
<dbReference type="PANTHER" id="PTHR11014">
    <property type="entry name" value="PEPTIDASE M20 FAMILY MEMBER"/>
    <property type="match status" value="1"/>
</dbReference>
<evidence type="ECO:0000313" key="5">
    <source>
        <dbReference type="Proteomes" id="UP000198778"/>
    </source>
</evidence>
<reference evidence="5" key="1">
    <citation type="submission" date="2016-10" db="EMBL/GenBank/DDBJ databases">
        <authorList>
            <person name="Varghese N."/>
            <person name="Submissions S."/>
        </authorList>
    </citation>
    <scope>NUCLEOTIDE SEQUENCE [LARGE SCALE GENOMIC DNA]</scope>
    <source>
        <strain evidence="5">CGMCC 1.10369</strain>
    </source>
</reference>
<dbReference type="InterPro" id="IPR036264">
    <property type="entry name" value="Bact_exopeptidase_dim_dom"/>
</dbReference>
<feature type="binding site" evidence="2">
    <location>
        <position position="139"/>
    </location>
    <ligand>
        <name>Mn(2+)</name>
        <dbReference type="ChEBI" id="CHEBI:29035"/>
        <label>2</label>
    </ligand>
</feature>
<evidence type="ECO:0000256" key="1">
    <source>
        <dbReference type="ARBA" id="ARBA00022801"/>
    </source>
</evidence>
<feature type="binding site" evidence="2">
    <location>
        <position position="363"/>
    </location>
    <ligand>
        <name>Mn(2+)</name>
        <dbReference type="ChEBI" id="CHEBI:29035"/>
        <label>2</label>
    </ligand>
</feature>
<protein>
    <submittedName>
        <fullName evidence="4">Amidohydrolase</fullName>
    </submittedName>
</protein>
<dbReference type="InterPro" id="IPR011650">
    <property type="entry name" value="Peptidase_M20_dimer"/>
</dbReference>
<feature type="binding site" evidence="2">
    <location>
        <position position="105"/>
    </location>
    <ligand>
        <name>Mn(2+)</name>
        <dbReference type="ChEBI" id="CHEBI:29035"/>
        <label>2</label>
    </ligand>
</feature>
<dbReference type="NCBIfam" id="TIGR01891">
    <property type="entry name" value="amidohydrolases"/>
    <property type="match status" value="1"/>
</dbReference>
<gene>
    <name evidence="4" type="ORF">SAMN04488053_110129</name>
</gene>
<dbReference type="PIRSF" id="PIRSF005962">
    <property type="entry name" value="Pept_M20D_amidohydro"/>
    <property type="match status" value="1"/>
</dbReference>
<organism evidence="4 5">
    <name type="scientific">Alkalicoccus daliensis</name>
    <dbReference type="NCBI Taxonomy" id="745820"/>
    <lineage>
        <taxon>Bacteria</taxon>
        <taxon>Bacillati</taxon>
        <taxon>Bacillota</taxon>
        <taxon>Bacilli</taxon>
        <taxon>Bacillales</taxon>
        <taxon>Bacillaceae</taxon>
        <taxon>Alkalicoccus</taxon>
    </lineage>
</organism>
<dbReference type="GO" id="GO:0019877">
    <property type="term" value="P:diaminopimelate biosynthetic process"/>
    <property type="evidence" value="ECO:0007669"/>
    <property type="project" value="UniProtKB-ARBA"/>
</dbReference>